<evidence type="ECO:0000256" key="6">
    <source>
        <dbReference type="ARBA" id="ARBA00022490"/>
    </source>
</evidence>
<dbReference type="OrthoDB" id="10061257at2759"/>
<accession>A0A9Q1BAJ4</accession>
<evidence type="ECO:0000256" key="12">
    <source>
        <dbReference type="SAM" id="MobiDB-lite"/>
    </source>
</evidence>
<evidence type="ECO:0000256" key="1">
    <source>
        <dbReference type="ARBA" id="ARBA00004123"/>
    </source>
</evidence>
<evidence type="ECO:0000256" key="9">
    <source>
        <dbReference type="ARBA" id="ARBA00023242"/>
    </source>
</evidence>
<evidence type="ECO:0000256" key="10">
    <source>
        <dbReference type="ARBA" id="ARBA00024957"/>
    </source>
</evidence>
<feature type="region of interest" description="Disordered" evidence="12">
    <location>
        <begin position="54"/>
        <end position="197"/>
    </location>
</feature>
<dbReference type="PANTHER" id="PTHR34917:SF1">
    <property type="entry name" value="RBPJ-INTERACTING AND TUBULIN-ASSOCIATED PROTEIN 1"/>
    <property type="match status" value="1"/>
</dbReference>
<dbReference type="InterPro" id="IPR031418">
    <property type="entry name" value="RITA1"/>
</dbReference>
<evidence type="ECO:0000256" key="3">
    <source>
        <dbReference type="ARBA" id="ARBA00010906"/>
    </source>
</evidence>
<keyword evidence="8" id="KW-0914">Notch signaling pathway</keyword>
<keyword evidence="9" id="KW-0539">Nucleus</keyword>
<keyword evidence="6" id="KW-0963">Cytoplasm</keyword>
<evidence type="ECO:0000256" key="7">
    <source>
        <dbReference type="ARBA" id="ARBA00022902"/>
    </source>
</evidence>
<dbReference type="PANTHER" id="PTHR34917">
    <property type="entry name" value="RBPJ-INTERACTING AND TUBULIN-ASSOCIATED PROTEIN 1"/>
    <property type="match status" value="1"/>
</dbReference>
<feature type="region of interest" description="Disordered" evidence="12">
    <location>
        <begin position="1"/>
        <end position="27"/>
    </location>
</feature>
<feature type="compositionally biased region" description="Low complexity" evidence="12">
    <location>
        <begin position="153"/>
        <end position="182"/>
    </location>
</feature>
<dbReference type="Proteomes" id="UP001152320">
    <property type="component" value="Chromosome 22"/>
</dbReference>
<evidence type="ECO:0000256" key="4">
    <source>
        <dbReference type="ARBA" id="ARBA00011667"/>
    </source>
</evidence>
<comment type="subunit">
    <text evidence="4">Interacts with RBPJ/RBPSUH.</text>
</comment>
<dbReference type="Pfam" id="PF17066">
    <property type="entry name" value="RITA"/>
    <property type="match status" value="1"/>
</dbReference>
<name>A0A9Q1BAJ4_HOLLE</name>
<comment type="subcellular location">
    <subcellularLocation>
        <location evidence="2">Cytoplasm</location>
    </subcellularLocation>
    <subcellularLocation>
        <location evidence="1">Nucleus</location>
    </subcellularLocation>
</comment>
<feature type="compositionally biased region" description="Polar residues" evidence="12">
    <location>
        <begin position="1"/>
        <end position="10"/>
    </location>
</feature>
<gene>
    <name evidence="13" type="ORF">HOLleu_40480</name>
</gene>
<feature type="compositionally biased region" description="Polar residues" evidence="12">
    <location>
        <begin position="61"/>
        <end position="71"/>
    </location>
</feature>
<sequence>MDGRESSLSLQGEAFSRPQSGSGNRHNYRYKVIGKSASVDETLFGSHRDVHKVTGKKLKESGNSQNVLNLDQTKRTVSPHIKTSLHSTPQSRKDFRVSNKSRPSYVDETLFGKKLDMPDFEPPWAEKKDPRFQDPPLSWSPPVAGSLCDTPRSRPASAQGQRSSSRLSQRSSSSVGSRPGSARGRRKSQPSEKPPWR</sequence>
<keyword evidence="14" id="KW-1185">Reference proteome</keyword>
<evidence type="ECO:0000256" key="11">
    <source>
        <dbReference type="ARBA" id="ARBA00031318"/>
    </source>
</evidence>
<proteinExistence type="inferred from homology"/>
<evidence type="ECO:0000256" key="5">
    <source>
        <dbReference type="ARBA" id="ARBA00014447"/>
    </source>
</evidence>
<dbReference type="GO" id="GO:0045746">
    <property type="term" value="P:negative regulation of Notch signaling pathway"/>
    <property type="evidence" value="ECO:0007669"/>
    <property type="project" value="TreeGrafter"/>
</dbReference>
<comment type="similarity">
    <text evidence="3">Belongs to the RITA family.</text>
</comment>
<comment type="function">
    <text evidence="10">Tubulin-binding protein that acts as a negative regulator of Notch signaling pathway. Shuttles between the cytoplasm and the nucleus and mediates the nuclear export of RBPJ/RBPSUH, thereby preventing the interaction between RBPJ/RBPSUH and NICD product of Notch proteins (Notch intracellular domain), leading to down-regulate Notch-mediated transcription. May play a role in neurogenesis.</text>
</comment>
<reference evidence="13" key="1">
    <citation type="submission" date="2021-10" db="EMBL/GenBank/DDBJ databases">
        <title>Tropical sea cucumber genome reveals ecological adaptation and Cuvierian tubules defense mechanism.</title>
        <authorList>
            <person name="Chen T."/>
        </authorList>
    </citation>
    <scope>NUCLEOTIDE SEQUENCE</scope>
    <source>
        <strain evidence="13">Nanhai2018</strain>
        <tissue evidence="13">Muscle</tissue>
    </source>
</reference>
<organism evidence="13 14">
    <name type="scientific">Holothuria leucospilota</name>
    <name type="common">Black long sea cucumber</name>
    <name type="synonym">Mertensiothuria leucospilota</name>
    <dbReference type="NCBI Taxonomy" id="206669"/>
    <lineage>
        <taxon>Eukaryota</taxon>
        <taxon>Metazoa</taxon>
        <taxon>Echinodermata</taxon>
        <taxon>Eleutherozoa</taxon>
        <taxon>Echinozoa</taxon>
        <taxon>Holothuroidea</taxon>
        <taxon>Aspidochirotacea</taxon>
        <taxon>Aspidochirotida</taxon>
        <taxon>Holothuriidae</taxon>
        <taxon>Holothuria</taxon>
    </lineage>
</organism>
<comment type="caution">
    <text evidence="13">The sequence shown here is derived from an EMBL/GenBank/DDBJ whole genome shotgun (WGS) entry which is preliminary data.</text>
</comment>
<evidence type="ECO:0000256" key="2">
    <source>
        <dbReference type="ARBA" id="ARBA00004496"/>
    </source>
</evidence>
<protein>
    <recommendedName>
        <fullName evidence="5">RBPJ-interacting and tubulin-associated protein 1</fullName>
    </recommendedName>
    <alternativeName>
        <fullName evidence="11">RBPJ-interacting and tubulin-associated protein</fullName>
    </alternativeName>
</protein>
<dbReference type="GO" id="GO:0005634">
    <property type="term" value="C:nucleus"/>
    <property type="evidence" value="ECO:0007669"/>
    <property type="project" value="UniProtKB-SubCell"/>
</dbReference>
<dbReference type="GO" id="GO:0007399">
    <property type="term" value="P:nervous system development"/>
    <property type="evidence" value="ECO:0007669"/>
    <property type="project" value="UniProtKB-KW"/>
</dbReference>
<dbReference type="GO" id="GO:0005737">
    <property type="term" value="C:cytoplasm"/>
    <property type="evidence" value="ECO:0007669"/>
    <property type="project" value="UniProtKB-SubCell"/>
</dbReference>
<dbReference type="GO" id="GO:0007219">
    <property type="term" value="P:Notch signaling pathway"/>
    <property type="evidence" value="ECO:0007669"/>
    <property type="project" value="UniProtKB-KW"/>
</dbReference>
<dbReference type="AlphaFoldDB" id="A0A9Q1BAJ4"/>
<evidence type="ECO:0000313" key="14">
    <source>
        <dbReference type="Proteomes" id="UP001152320"/>
    </source>
</evidence>
<dbReference type="EMBL" id="JAIZAY010000022">
    <property type="protein sequence ID" value="KAJ8020796.1"/>
    <property type="molecule type" value="Genomic_DNA"/>
</dbReference>
<dbReference type="GO" id="GO:0015631">
    <property type="term" value="F:tubulin binding"/>
    <property type="evidence" value="ECO:0007669"/>
    <property type="project" value="InterPro"/>
</dbReference>
<keyword evidence="7" id="KW-0524">Neurogenesis</keyword>
<dbReference type="GO" id="GO:0051168">
    <property type="term" value="P:nuclear export"/>
    <property type="evidence" value="ECO:0007669"/>
    <property type="project" value="InterPro"/>
</dbReference>
<evidence type="ECO:0000256" key="8">
    <source>
        <dbReference type="ARBA" id="ARBA00022976"/>
    </source>
</evidence>
<evidence type="ECO:0000313" key="13">
    <source>
        <dbReference type="EMBL" id="KAJ8020796.1"/>
    </source>
</evidence>